<reference evidence="3 4" key="1">
    <citation type="submission" date="2019-06" db="EMBL/GenBank/DDBJ databases">
        <title>Whole genome shotgun sequence of Zoogloea ramigera NBRC 15342.</title>
        <authorList>
            <person name="Hosoyama A."/>
            <person name="Uohara A."/>
            <person name="Ohji S."/>
            <person name="Ichikawa N."/>
        </authorList>
    </citation>
    <scope>NUCLEOTIDE SEQUENCE [LARGE SCALE GENOMIC DNA]</scope>
    <source>
        <strain evidence="3 4">NBRC 15342</strain>
    </source>
</reference>
<organism evidence="3 4">
    <name type="scientific">Zoogloea ramigera</name>
    <dbReference type="NCBI Taxonomy" id="350"/>
    <lineage>
        <taxon>Bacteria</taxon>
        <taxon>Pseudomonadati</taxon>
        <taxon>Pseudomonadota</taxon>
        <taxon>Betaproteobacteria</taxon>
        <taxon>Rhodocyclales</taxon>
        <taxon>Zoogloeaceae</taxon>
        <taxon>Zoogloea</taxon>
    </lineage>
</organism>
<name>A0A4Y4CUH3_ZOORA</name>
<dbReference type="SUPFAM" id="SSF53756">
    <property type="entry name" value="UDP-Glycosyltransferase/glycogen phosphorylase"/>
    <property type="match status" value="1"/>
</dbReference>
<dbReference type="RefSeq" id="WP_141351830.1">
    <property type="nucleotide sequence ID" value="NZ_BJNV01000031.1"/>
</dbReference>
<evidence type="ECO:0000313" key="3">
    <source>
        <dbReference type="EMBL" id="GEC95966.1"/>
    </source>
</evidence>
<protein>
    <submittedName>
        <fullName evidence="3">Glycosyl transferase</fullName>
    </submittedName>
</protein>
<dbReference type="AlphaFoldDB" id="A0A4Y4CUH3"/>
<dbReference type="OrthoDB" id="7560678at2"/>
<dbReference type="GO" id="GO:0016757">
    <property type="term" value="F:glycosyltransferase activity"/>
    <property type="evidence" value="ECO:0007669"/>
    <property type="project" value="InterPro"/>
</dbReference>
<dbReference type="Pfam" id="PF13439">
    <property type="entry name" value="Glyco_transf_4"/>
    <property type="match status" value="1"/>
</dbReference>
<dbReference type="InterPro" id="IPR001296">
    <property type="entry name" value="Glyco_trans_1"/>
</dbReference>
<feature type="domain" description="Glycosyl transferase family 1" evidence="1">
    <location>
        <begin position="165"/>
        <end position="330"/>
    </location>
</feature>
<dbReference type="PANTHER" id="PTHR12526">
    <property type="entry name" value="GLYCOSYLTRANSFERASE"/>
    <property type="match status" value="1"/>
</dbReference>
<dbReference type="Gene3D" id="3.40.50.2000">
    <property type="entry name" value="Glycogen Phosphorylase B"/>
    <property type="match status" value="2"/>
</dbReference>
<evidence type="ECO:0000259" key="1">
    <source>
        <dbReference type="Pfam" id="PF00534"/>
    </source>
</evidence>
<keyword evidence="3" id="KW-0808">Transferase</keyword>
<proteinExistence type="predicted"/>
<dbReference type="Proteomes" id="UP000318422">
    <property type="component" value="Unassembled WGS sequence"/>
</dbReference>
<keyword evidence="4" id="KW-1185">Reference proteome</keyword>
<dbReference type="CDD" id="cd03801">
    <property type="entry name" value="GT4_PimA-like"/>
    <property type="match status" value="1"/>
</dbReference>
<dbReference type="Pfam" id="PF00534">
    <property type="entry name" value="Glycos_transf_1"/>
    <property type="match status" value="1"/>
</dbReference>
<evidence type="ECO:0000259" key="2">
    <source>
        <dbReference type="Pfam" id="PF13439"/>
    </source>
</evidence>
<feature type="domain" description="Glycosyltransferase subfamily 4-like N-terminal" evidence="2">
    <location>
        <begin position="12"/>
        <end position="151"/>
    </location>
</feature>
<evidence type="ECO:0000313" key="4">
    <source>
        <dbReference type="Proteomes" id="UP000318422"/>
    </source>
</evidence>
<sequence length="357" mass="38574">MRILQILHNRKFGGAEQHLVQLCTGLRAAGHEVEAAVPKGSWVWLRLEEAGFVLHDFDFRAHYDLPALLRLLVLIKRQDYDLVHTHLVRAAFYGRLACRMSGTPLLSSVHDMLTWKNYPHDRQLIAVSEAVKGHLLARGFDAGRIKVVFPGARDCSFGAGHGAAREATRRALGLAPDERALFMIGRVAEVKGHDVALEAFRHLRNQAGRPLRLFFAGQETAWGAALHAAEAGSLATWLGRRDDVPQLLAAADIVLQPSRSEGLPLALMEASSAGCALIASRVGGVPEVIADGVNGLLVPADDASALAAAVQRLVDDPGLAGAFGRAARQRYEADFSIGTMIQATLDVYRACLEARPA</sequence>
<dbReference type="EMBL" id="BJNV01000031">
    <property type="protein sequence ID" value="GEC95966.1"/>
    <property type="molecule type" value="Genomic_DNA"/>
</dbReference>
<dbReference type="PANTHER" id="PTHR12526:SF636">
    <property type="entry name" value="BLL3647 PROTEIN"/>
    <property type="match status" value="1"/>
</dbReference>
<gene>
    <name evidence="3" type="ORF">ZRA01_20390</name>
</gene>
<accession>A0A4Y4CUH3</accession>
<comment type="caution">
    <text evidence="3">The sequence shown here is derived from an EMBL/GenBank/DDBJ whole genome shotgun (WGS) entry which is preliminary data.</text>
</comment>
<dbReference type="InterPro" id="IPR028098">
    <property type="entry name" value="Glyco_trans_4-like_N"/>
</dbReference>